<dbReference type="AlphaFoldDB" id="A0AA38UFL1"/>
<evidence type="ECO:0000313" key="4">
    <source>
        <dbReference type="EMBL" id="KAJ3839729.1"/>
    </source>
</evidence>
<dbReference type="PRINTS" id="PR00080">
    <property type="entry name" value="SDRFAMILY"/>
</dbReference>
<proteinExistence type="inferred from homology"/>
<dbReference type="InterPro" id="IPR002347">
    <property type="entry name" value="SDR_fam"/>
</dbReference>
<evidence type="ECO:0000256" key="2">
    <source>
        <dbReference type="ARBA" id="ARBA00023002"/>
    </source>
</evidence>
<sequence length="397" mass="42730">MSLAASALVESQDRERSSVIFVRIFHSIHSLFPHHQRSTMSNSFSATQAESKLAKAAEFVPILDDQLFEYAGRLKDKVVIITGAANGIGKESAMRFASFGAKIVIGDLDVVGAEKTVAEIRASGGQAVARRCNVTVWEDQEELFELAMKTFGSVDVVVPNAGITETGNFLQVQFDKSGKAQKPNLATIQVNLVGVLYTVHLAQHYLLVNSDGTVQDGARTLKAIVLIGSMASWQGIPHAPNYSAAKHGVLGLMRSLEPDMTLRGIRIACITPFFADTGIVDASARVLLAGIPLTPVPRIAGAIIYAASHPDPATSGSGYALPDDGPVYQVPKEVFKMGVYKLLDSRLKNVGGIVYVARLIKDIAKLTTKPLLASALVLWLSRAIWQNRVLLQRSLGL</sequence>
<dbReference type="Pfam" id="PF00106">
    <property type="entry name" value="adh_short"/>
    <property type="match status" value="1"/>
</dbReference>
<dbReference type="Proteomes" id="UP001163846">
    <property type="component" value="Unassembled WGS sequence"/>
</dbReference>
<accession>A0AA38UFL1</accession>
<gene>
    <name evidence="4" type="ORF">F5878DRAFT_615503</name>
</gene>
<dbReference type="PRINTS" id="PR00081">
    <property type="entry name" value="GDHRDH"/>
</dbReference>
<comment type="similarity">
    <text evidence="1 3">Belongs to the short-chain dehydrogenases/reductases (SDR) family.</text>
</comment>
<comment type="caution">
    <text evidence="4">The sequence shown here is derived from an EMBL/GenBank/DDBJ whole genome shotgun (WGS) entry which is preliminary data.</text>
</comment>
<evidence type="ECO:0000256" key="1">
    <source>
        <dbReference type="ARBA" id="ARBA00006484"/>
    </source>
</evidence>
<evidence type="ECO:0000313" key="5">
    <source>
        <dbReference type="Proteomes" id="UP001163846"/>
    </source>
</evidence>
<dbReference type="InterPro" id="IPR036291">
    <property type="entry name" value="NAD(P)-bd_dom_sf"/>
</dbReference>
<dbReference type="SUPFAM" id="SSF51735">
    <property type="entry name" value="NAD(P)-binding Rossmann-fold domains"/>
    <property type="match status" value="1"/>
</dbReference>
<dbReference type="GO" id="GO:0016616">
    <property type="term" value="F:oxidoreductase activity, acting on the CH-OH group of donors, NAD or NADP as acceptor"/>
    <property type="evidence" value="ECO:0007669"/>
    <property type="project" value="TreeGrafter"/>
</dbReference>
<organism evidence="4 5">
    <name type="scientific">Lentinula raphanica</name>
    <dbReference type="NCBI Taxonomy" id="153919"/>
    <lineage>
        <taxon>Eukaryota</taxon>
        <taxon>Fungi</taxon>
        <taxon>Dikarya</taxon>
        <taxon>Basidiomycota</taxon>
        <taxon>Agaricomycotina</taxon>
        <taxon>Agaricomycetes</taxon>
        <taxon>Agaricomycetidae</taxon>
        <taxon>Agaricales</taxon>
        <taxon>Marasmiineae</taxon>
        <taxon>Omphalotaceae</taxon>
        <taxon>Lentinula</taxon>
    </lineage>
</organism>
<dbReference type="PANTHER" id="PTHR44229">
    <property type="entry name" value="15-HYDROXYPROSTAGLANDIN DEHYDROGENASE [NAD(+)]"/>
    <property type="match status" value="1"/>
</dbReference>
<protein>
    <recommendedName>
        <fullName evidence="6">NAD(P)-binding protein</fullName>
    </recommendedName>
</protein>
<reference evidence="4" key="1">
    <citation type="submission" date="2022-08" db="EMBL/GenBank/DDBJ databases">
        <authorList>
            <consortium name="DOE Joint Genome Institute"/>
            <person name="Min B."/>
            <person name="Riley R."/>
            <person name="Sierra-Patev S."/>
            <person name="Naranjo-Ortiz M."/>
            <person name="Looney B."/>
            <person name="Konkel Z."/>
            <person name="Slot J.C."/>
            <person name="Sakamoto Y."/>
            <person name="Steenwyk J.L."/>
            <person name="Rokas A."/>
            <person name="Carro J."/>
            <person name="Camarero S."/>
            <person name="Ferreira P."/>
            <person name="Molpeceres G."/>
            <person name="Ruiz-Duenas F.J."/>
            <person name="Serrano A."/>
            <person name="Henrissat B."/>
            <person name="Drula E."/>
            <person name="Hughes K.W."/>
            <person name="Mata J.L."/>
            <person name="Ishikawa N.K."/>
            <person name="Vargas-Isla R."/>
            <person name="Ushijima S."/>
            <person name="Smith C.A."/>
            <person name="Ahrendt S."/>
            <person name="Andreopoulos W."/>
            <person name="He G."/>
            <person name="Labutti K."/>
            <person name="Lipzen A."/>
            <person name="Ng V."/>
            <person name="Sandor L."/>
            <person name="Barry K."/>
            <person name="Martinez A.T."/>
            <person name="Xiao Y."/>
            <person name="Gibbons J.G."/>
            <person name="Terashima K."/>
            <person name="Hibbett D.S."/>
            <person name="Grigoriev I.V."/>
        </authorList>
    </citation>
    <scope>NUCLEOTIDE SEQUENCE</scope>
    <source>
        <strain evidence="4">TFB9207</strain>
    </source>
</reference>
<evidence type="ECO:0000256" key="3">
    <source>
        <dbReference type="RuleBase" id="RU000363"/>
    </source>
</evidence>
<dbReference type="PANTHER" id="PTHR44229:SF4">
    <property type="entry name" value="15-HYDROXYPROSTAGLANDIN DEHYDROGENASE [NAD(+)]"/>
    <property type="match status" value="1"/>
</dbReference>
<dbReference type="Gene3D" id="3.40.50.720">
    <property type="entry name" value="NAD(P)-binding Rossmann-like Domain"/>
    <property type="match status" value="1"/>
</dbReference>
<dbReference type="EMBL" id="MU806112">
    <property type="protein sequence ID" value="KAJ3839729.1"/>
    <property type="molecule type" value="Genomic_DNA"/>
</dbReference>
<keyword evidence="2" id="KW-0560">Oxidoreductase</keyword>
<keyword evidence="5" id="KW-1185">Reference proteome</keyword>
<dbReference type="GO" id="GO:0005737">
    <property type="term" value="C:cytoplasm"/>
    <property type="evidence" value="ECO:0007669"/>
    <property type="project" value="TreeGrafter"/>
</dbReference>
<evidence type="ECO:0008006" key="6">
    <source>
        <dbReference type="Google" id="ProtNLM"/>
    </source>
</evidence>
<name>A0AA38UFL1_9AGAR</name>